<comment type="caution">
    <text evidence="3">The sequence shown here is derived from an EMBL/GenBank/DDBJ whole genome shotgun (WGS) entry which is preliminary data.</text>
</comment>
<dbReference type="EMBL" id="JAADZU010000019">
    <property type="protein sequence ID" value="NDK89534.1"/>
    <property type="molecule type" value="Genomic_DNA"/>
</dbReference>
<dbReference type="InterPro" id="IPR029063">
    <property type="entry name" value="SAM-dependent_MTases_sf"/>
</dbReference>
<dbReference type="NCBIfam" id="NF041255">
    <property type="entry name" value="mycofact_MftM"/>
    <property type="match status" value="1"/>
</dbReference>
<dbReference type="InterPro" id="IPR041698">
    <property type="entry name" value="Methyltransf_25"/>
</dbReference>
<dbReference type="RefSeq" id="WP_083533779.1">
    <property type="nucleotide sequence ID" value="NZ_JAADZU010000019.1"/>
</dbReference>
<sequence>MTVSIGAERPVGVERPVGATGQTPARRRIRVRAARPGERLGGTGPLAWHVGQDDGVELVHRFTTADICDDVLVGALTSLIDIGVLSGRDDFETVAVRIVETCAVTVDRAWSAFYDNTLRSLEDGGSAFAPIHRRARALIEGRSVLEVGSCFGFLALQLAHEGKEVSACDVDPGAVAMLRRAAARRRVHVRADLGDATDLGYADDSVDTVTLVHLLEHLTADQALTAIEEALRVARRRVIVAVPFEEQPSEHFGHVQALTADDLRSWAGRVRHGGARVFVDHGGWLVLRPRMMGTHP</sequence>
<reference evidence="3 4" key="1">
    <citation type="submission" date="2020-01" db="EMBL/GenBank/DDBJ databases">
        <title>Investigation of new actinobacteria for the biodesulphurisation of diesel fuel.</title>
        <authorList>
            <person name="Athi Narayanan S.M."/>
        </authorList>
    </citation>
    <scope>NUCLEOTIDE SEQUENCE [LARGE SCALE GENOMIC DNA]</scope>
    <source>
        <strain evidence="3 4">213E</strain>
    </source>
</reference>
<dbReference type="Pfam" id="PF13649">
    <property type="entry name" value="Methyltransf_25"/>
    <property type="match status" value="1"/>
</dbReference>
<dbReference type="AlphaFoldDB" id="A0A7K3LMQ2"/>
<evidence type="ECO:0000259" key="2">
    <source>
        <dbReference type="Pfam" id="PF13649"/>
    </source>
</evidence>
<dbReference type="GO" id="GO:0008168">
    <property type="term" value="F:methyltransferase activity"/>
    <property type="evidence" value="ECO:0007669"/>
    <property type="project" value="UniProtKB-KW"/>
</dbReference>
<dbReference type="GO" id="GO:0032259">
    <property type="term" value="P:methylation"/>
    <property type="evidence" value="ECO:0007669"/>
    <property type="project" value="UniProtKB-KW"/>
</dbReference>
<keyword evidence="3" id="KW-0808">Transferase</keyword>
<keyword evidence="4" id="KW-1185">Reference proteome</keyword>
<feature type="domain" description="Methyltransferase" evidence="2">
    <location>
        <begin position="144"/>
        <end position="235"/>
    </location>
</feature>
<evidence type="ECO:0000313" key="3">
    <source>
        <dbReference type="EMBL" id="NDK89534.1"/>
    </source>
</evidence>
<evidence type="ECO:0000256" key="1">
    <source>
        <dbReference type="SAM" id="MobiDB-lite"/>
    </source>
</evidence>
<organism evidence="3 4">
    <name type="scientific">Gordonia desulfuricans</name>
    <dbReference type="NCBI Taxonomy" id="89051"/>
    <lineage>
        <taxon>Bacteria</taxon>
        <taxon>Bacillati</taxon>
        <taxon>Actinomycetota</taxon>
        <taxon>Actinomycetes</taxon>
        <taxon>Mycobacteriales</taxon>
        <taxon>Gordoniaceae</taxon>
        <taxon>Gordonia</taxon>
    </lineage>
</organism>
<accession>A0A7K3LMQ2</accession>
<gene>
    <name evidence="3" type="ORF">GYA93_08075</name>
</gene>
<dbReference type="SUPFAM" id="SSF53335">
    <property type="entry name" value="S-adenosyl-L-methionine-dependent methyltransferases"/>
    <property type="match status" value="1"/>
</dbReference>
<feature type="region of interest" description="Disordered" evidence="1">
    <location>
        <begin position="1"/>
        <end position="24"/>
    </location>
</feature>
<evidence type="ECO:0000313" key="4">
    <source>
        <dbReference type="Proteomes" id="UP000466307"/>
    </source>
</evidence>
<dbReference type="Proteomes" id="UP000466307">
    <property type="component" value="Unassembled WGS sequence"/>
</dbReference>
<proteinExistence type="predicted"/>
<dbReference type="Gene3D" id="3.40.50.150">
    <property type="entry name" value="Vaccinia Virus protein VP39"/>
    <property type="match status" value="1"/>
</dbReference>
<name>A0A7K3LMQ2_9ACTN</name>
<protein>
    <submittedName>
        <fullName evidence="3">Class I SAM-dependent methyltransferase</fullName>
    </submittedName>
</protein>
<keyword evidence="3" id="KW-0489">Methyltransferase</keyword>